<dbReference type="Proteomes" id="UP000554235">
    <property type="component" value="Unassembled WGS sequence"/>
</dbReference>
<keyword evidence="3" id="KW-1185">Reference proteome</keyword>
<evidence type="ECO:0000256" key="1">
    <source>
        <dbReference type="ARBA" id="ARBA00023242"/>
    </source>
</evidence>
<dbReference type="EMBL" id="JAADYS010001608">
    <property type="protein sequence ID" value="KAF4461994.1"/>
    <property type="molecule type" value="Genomic_DNA"/>
</dbReference>
<evidence type="ECO:0000313" key="3">
    <source>
        <dbReference type="Proteomes" id="UP000554235"/>
    </source>
</evidence>
<reference evidence="2 3" key="1">
    <citation type="submission" date="2020-01" db="EMBL/GenBank/DDBJ databases">
        <title>Identification and distribution of gene clusters putatively required for synthesis of sphingolipid metabolism inhibitors in phylogenetically diverse species of the filamentous fungus Fusarium.</title>
        <authorList>
            <person name="Kim H.-S."/>
            <person name="Busman M."/>
            <person name="Brown D.W."/>
            <person name="Divon H."/>
            <person name="Uhlig S."/>
            <person name="Proctor R.H."/>
        </authorList>
    </citation>
    <scope>NUCLEOTIDE SEQUENCE [LARGE SCALE GENOMIC DNA]</scope>
    <source>
        <strain evidence="2 3">NRRL 20459</strain>
    </source>
</reference>
<keyword evidence="1" id="KW-0539">Nucleus</keyword>
<accession>A0A8H4L6D5</accession>
<evidence type="ECO:0000313" key="2">
    <source>
        <dbReference type="EMBL" id="KAF4461994.1"/>
    </source>
</evidence>
<name>A0A8H4L6D5_9HYPO</name>
<dbReference type="InterPro" id="IPR021858">
    <property type="entry name" value="Fun_TF"/>
</dbReference>
<protein>
    <submittedName>
        <fullName evidence="2">PRO1</fullName>
    </submittedName>
</protein>
<gene>
    <name evidence="2" type="ORF">FALBO_11201</name>
</gene>
<organism evidence="2 3">
    <name type="scientific">Fusarium albosuccineum</name>
    <dbReference type="NCBI Taxonomy" id="1237068"/>
    <lineage>
        <taxon>Eukaryota</taxon>
        <taxon>Fungi</taxon>
        <taxon>Dikarya</taxon>
        <taxon>Ascomycota</taxon>
        <taxon>Pezizomycotina</taxon>
        <taxon>Sordariomycetes</taxon>
        <taxon>Hypocreomycetidae</taxon>
        <taxon>Hypocreales</taxon>
        <taxon>Nectriaceae</taxon>
        <taxon>Fusarium</taxon>
        <taxon>Fusarium decemcellulare species complex</taxon>
    </lineage>
</organism>
<sequence>MAFLDDATDRISANYQPIQAQLHGLQRRPLVAGAVMLNHSLYEEPPEASRAMLLSYEPLVADANLPCPTEKKWEWECMSAQDKVYHRYLAWYDIFSSMAQRSMPMFASVYRRHLQLSVESPDMGIADTLGIWEETGCHSVVAYLVSEIAALE</sequence>
<dbReference type="Pfam" id="PF11951">
    <property type="entry name" value="Fungal_trans_2"/>
    <property type="match status" value="1"/>
</dbReference>
<comment type="caution">
    <text evidence="2">The sequence shown here is derived from an EMBL/GenBank/DDBJ whole genome shotgun (WGS) entry which is preliminary data.</text>
</comment>
<proteinExistence type="predicted"/>
<dbReference type="AlphaFoldDB" id="A0A8H4L6D5"/>